<evidence type="ECO:0000256" key="7">
    <source>
        <dbReference type="ARBA" id="ARBA00022777"/>
    </source>
</evidence>
<evidence type="ECO:0000256" key="9">
    <source>
        <dbReference type="ARBA" id="ARBA00023012"/>
    </source>
</evidence>
<evidence type="ECO:0000256" key="6">
    <source>
        <dbReference type="ARBA" id="ARBA00022741"/>
    </source>
</evidence>
<dbReference type="Gene3D" id="3.30.565.10">
    <property type="entry name" value="Histidine kinase-like ATPase, C-terminal domain"/>
    <property type="match status" value="1"/>
</dbReference>
<gene>
    <name evidence="14" type="ORF">E4635_07335</name>
</gene>
<keyword evidence="5" id="KW-0808">Transferase</keyword>
<evidence type="ECO:0000256" key="5">
    <source>
        <dbReference type="ARBA" id="ARBA00022679"/>
    </source>
</evidence>
<dbReference type="InterPro" id="IPR003661">
    <property type="entry name" value="HisK_dim/P_dom"/>
</dbReference>
<dbReference type="SMART" id="SM00304">
    <property type="entry name" value="HAMP"/>
    <property type="match status" value="1"/>
</dbReference>
<keyword evidence="6" id="KW-0547">Nucleotide-binding</keyword>
<keyword evidence="4" id="KW-0597">Phosphoprotein</keyword>
<dbReference type="PANTHER" id="PTHR43065">
    <property type="entry name" value="SENSOR HISTIDINE KINASE"/>
    <property type="match status" value="1"/>
</dbReference>
<evidence type="ECO:0000313" key="15">
    <source>
        <dbReference type="Proteomes" id="UP000297407"/>
    </source>
</evidence>
<keyword evidence="11" id="KW-0472">Membrane</keyword>
<feature type="domain" description="Histidine kinase" evidence="12">
    <location>
        <begin position="281"/>
        <end position="490"/>
    </location>
</feature>
<dbReference type="AlphaFoldDB" id="A0A4Z0L9M1"/>
<comment type="subcellular location">
    <subcellularLocation>
        <location evidence="2">Membrane</location>
    </subcellularLocation>
</comment>
<evidence type="ECO:0000256" key="8">
    <source>
        <dbReference type="ARBA" id="ARBA00022840"/>
    </source>
</evidence>
<evidence type="ECO:0000256" key="1">
    <source>
        <dbReference type="ARBA" id="ARBA00000085"/>
    </source>
</evidence>
<dbReference type="InterPro" id="IPR003594">
    <property type="entry name" value="HATPase_dom"/>
</dbReference>
<dbReference type="InterPro" id="IPR005467">
    <property type="entry name" value="His_kinase_dom"/>
</dbReference>
<dbReference type="InterPro" id="IPR003660">
    <property type="entry name" value="HAMP_dom"/>
</dbReference>
<feature type="coiled-coil region" evidence="10">
    <location>
        <begin position="245"/>
        <end position="272"/>
    </location>
</feature>
<keyword evidence="11" id="KW-1133">Transmembrane helix</keyword>
<dbReference type="SUPFAM" id="SSF47384">
    <property type="entry name" value="Homodimeric domain of signal transducing histidine kinase"/>
    <property type="match status" value="1"/>
</dbReference>
<keyword evidence="15" id="KW-1185">Reference proteome</keyword>
<keyword evidence="11" id="KW-0812">Transmembrane</keyword>
<proteinExistence type="predicted"/>
<dbReference type="PROSITE" id="PS50109">
    <property type="entry name" value="HIS_KIN"/>
    <property type="match status" value="1"/>
</dbReference>
<reference evidence="14 15" key="1">
    <citation type="submission" date="2019-04" db="EMBL/GenBank/DDBJ databases">
        <title>Flavobacterium sp. strain DS2-A Genome sequencing and assembly.</title>
        <authorList>
            <person name="Kim I."/>
        </authorList>
    </citation>
    <scope>NUCLEOTIDE SEQUENCE [LARGE SCALE GENOMIC DNA]</scope>
    <source>
        <strain evidence="14 15">DS2-A</strain>
    </source>
</reference>
<dbReference type="SMART" id="SM00388">
    <property type="entry name" value="HisKA"/>
    <property type="match status" value="1"/>
</dbReference>
<dbReference type="GO" id="GO:0005524">
    <property type="term" value="F:ATP binding"/>
    <property type="evidence" value="ECO:0007669"/>
    <property type="project" value="UniProtKB-KW"/>
</dbReference>
<evidence type="ECO:0000256" key="3">
    <source>
        <dbReference type="ARBA" id="ARBA00012438"/>
    </source>
</evidence>
<dbReference type="InterPro" id="IPR036890">
    <property type="entry name" value="HATPase_C_sf"/>
</dbReference>
<evidence type="ECO:0000256" key="11">
    <source>
        <dbReference type="SAM" id="Phobius"/>
    </source>
</evidence>
<evidence type="ECO:0000313" key="14">
    <source>
        <dbReference type="EMBL" id="TGD58719.1"/>
    </source>
</evidence>
<dbReference type="PROSITE" id="PS50885">
    <property type="entry name" value="HAMP"/>
    <property type="match status" value="1"/>
</dbReference>
<dbReference type="RefSeq" id="WP_135525979.1">
    <property type="nucleotide sequence ID" value="NZ_SRLH01000003.1"/>
</dbReference>
<feature type="transmembrane region" description="Helical" evidence="11">
    <location>
        <begin position="187"/>
        <end position="209"/>
    </location>
</feature>
<dbReference type="InterPro" id="IPR036097">
    <property type="entry name" value="HisK_dim/P_sf"/>
</dbReference>
<comment type="catalytic activity">
    <reaction evidence="1">
        <text>ATP + protein L-histidine = ADP + protein N-phospho-L-histidine.</text>
        <dbReference type="EC" id="2.7.13.3"/>
    </reaction>
</comment>
<comment type="caution">
    <text evidence="14">The sequence shown here is derived from an EMBL/GenBank/DDBJ whole genome shotgun (WGS) entry which is preliminary data.</text>
</comment>
<dbReference type="OrthoDB" id="9776727at2"/>
<dbReference type="Gene3D" id="1.10.287.130">
    <property type="match status" value="1"/>
</dbReference>
<keyword evidence="7 14" id="KW-0418">Kinase</keyword>
<sequence length="491" mass="56506">MNSIFSIKHWSLRVRIFLSMIFITLIASILIASVSIIQFKNESQVYHQERLDHKEYQIKEHINYVMATTPHPLITQNIPSIFRYKIFEIANIHNLEISIYDLNGRLLINSKAPMIKGQISPNLPQYIIDKVKFSKEKRYVSISENQGKTFRSSYSYLLDYVEGKPIGIINLPYPEDDSFYKNELQNFLSIFAIVYFGMFGISILLAYYLSRYITKSLETISNRLTETSLTEKNKKIELVSNSYEIDRLVQSYNNMIDELEESANKLAQSEREEAWREMAKQVAHEIKNPLTPMRLTVQSFQRKFDPNDPNVNQKLNDYSKTLIQQIDTMSAVASAFSNFASMPAQQNETLNVVDVVQLALDIFNEECIRFSSETTEIITKIDRTQLIRIITNLVKNAIQAIPEEQPEKNIQVIVKKEANNAIILVKDNGKGIAKEDFDRIFEPKFTTKSSGMGLGLAIIKNIIENYNGTITFESKIRKGTTFKVSLPIINK</sequence>
<feature type="domain" description="HAMP" evidence="13">
    <location>
        <begin position="211"/>
        <end position="264"/>
    </location>
</feature>
<dbReference type="Gene3D" id="6.10.340.10">
    <property type="match status" value="1"/>
</dbReference>
<dbReference type="Proteomes" id="UP000297407">
    <property type="component" value="Unassembled WGS sequence"/>
</dbReference>
<evidence type="ECO:0000256" key="2">
    <source>
        <dbReference type="ARBA" id="ARBA00004370"/>
    </source>
</evidence>
<protein>
    <recommendedName>
        <fullName evidence="3">histidine kinase</fullName>
        <ecNumber evidence="3">2.7.13.3</ecNumber>
    </recommendedName>
</protein>
<dbReference type="SMART" id="SM00387">
    <property type="entry name" value="HATPase_c"/>
    <property type="match status" value="1"/>
</dbReference>
<dbReference type="SUPFAM" id="SSF55874">
    <property type="entry name" value="ATPase domain of HSP90 chaperone/DNA topoisomerase II/histidine kinase"/>
    <property type="match status" value="1"/>
</dbReference>
<keyword evidence="8" id="KW-0067">ATP-binding</keyword>
<evidence type="ECO:0000256" key="4">
    <source>
        <dbReference type="ARBA" id="ARBA00022553"/>
    </source>
</evidence>
<dbReference type="EMBL" id="SRLH01000003">
    <property type="protein sequence ID" value="TGD58719.1"/>
    <property type="molecule type" value="Genomic_DNA"/>
</dbReference>
<dbReference type="GO" id="GO:0016020">
    <property type="term" value="C:membrane"/>
    <property type="evidence" value="ECO:0007669"/>
    <property type="project" value="UniProtKB-SubCell"/>
</dbReference>
<feature type="transmembrane region" description="Helical" evidence="11">
    <location>
        <begin position="12"/>
        <end position="37"/>
    </location>
</feature>
<organism evidence="14 15">
    <name type="scientific">Flavobacterium humi</name>
    <dbReference type="NCBI Taxonomy" id="2562683"/>
    <lineage>
        <taxon>Bacteria</taxon>
        <taxon>Pseudomonadati</taxon>
        <taxon>Bacteroidota</taxon>
        <taxon>Flavobacteriia</taxon>
        <taxon>Flavobacteriales</taxon>
        <taxon>Flavobacteriaceae</taxon>
        <taxon>Flavobacterium</taxon>
    </lineage>
</organism>
<dbReference type="PANTHER" id="PTHR43065:SF10">
    <property type="entry name" value="PEROXIDE STRESS-ACTIVATED HISTIDINE KINASE MAK3"/>
    <property type="match status" value="1"/>
</dbReference>
<evidence type="ECO:0000259" key="12">
    <source>
        <dbReference type="PROSITE" id="PS50109"/>
    </source>
</evidence>
<dbReference type="PRINTS" id="PR00344">
    <property type="entry name" value="BCTRLSENSOR"/>
</dbReference>
<name>A0A4Z0L9M1_9FLAO</name>
<dbReference type="EC" id="2.7.13.3" evidence="3"/>
<dbReference type="CDD" id="cd00075">
    <property type="entry name" value="HATPase"/>
    <property type="match status" value="1"/>
</dbReference>
<accession>A0A4Z0L9M1</accession>
<evidence type="ECO:0000259" key="13">
    <source>
        <dbReference type="PROSITE" id="PS50885"/>
    </source>
</evidence>
<dbReference type="Pfam" id="PF00512">
    <property type="entry name" value="HisKA"/>
    <property type="match status" value="1"/>
</dbReference>
<dbReference type="CDD" id="cd00082">
    <property type="entry name" value="HisKA"/>
    <property type="match status" value="1"/>
</dbReference>
<keyword evidence="9" id="KW-0902">Two-component regulatory system</keyword>
<evidence type="ECO:0000256" key="10">
    <source>
        <dbReference type="SAM" id="Coils"/>
    </source>
</evidence>
<keyword evidence="10" id="KW-0175">Coiled coil</keyword>
<dbReference type="GO" id="GO:0000155">
    <property type="term" value="F:phosphorelay sensor kinase activity"/>
    <property type="evidence" value="ECO:0007669"/>
    <property type="project" value="InterPro"/>
</dbReference>
<dbReference type="InterPro" id="IPR004358">
    <property type="entry name" value="Sig_transdc_His_kin-like_C"/>
</dbReference>
<dbReference type="Pfam" id="PF02518">
    <property type="entry name" value="HATPase_c"/>
    <property type="match status" value="1"/>
</dbReference>